<evidence type="ECO:0000259" key="5">
    <source>
        <dbReference type="Pfam" id="PF05347"/>
    </source>
</evidence>
<dbReference type="PANTHER" id="PTHR13675">
    <property type="entry name" value="LYR MOTIF-CONTAINING PROTEIN 2"/>
    <property type="match status" value="1"/>
</dbReference>
<evidence type="ECO:0000256" key="1">
    <source>
        <dbReference type="ARBA" id="ARBA00004305"/>
    </source>
</evidence>
<dbReference type="Pfam" id="PF05347">
    <property type="entry name" value="Complex1_LYR"/>
    <property type="match status" value="1"/>
</dbReference>
<comment type="subcellular location">
    <subcellularLocation>
        <location evidence="1">Mitochondrion matrix</location>
    </subcellularLocation>
</comment>
<sequence>MPRLSGLQKAVLALYRQCLRTARTKPEHSRPHFQSFARKEFDKNIHLDKKDFSAIEFFLRKGTRQLETYADKGVRDVIPEPASVCRTRFEAQRASVWKRSVQQNALDLASTPGLYSDTALSVAKGNQAMICSWPIDLRGHQVHRFLIDHGHGGAASQLEGQLIKACG</sequence>
<evidence type="ECO:0000256" key="4">
    <source>
        <dbReference type="ARBA" id="ARBA00025715"/>
    </source>
</evidence>
<dbReference type="PANTHER" id="PTHR13675:SF1">
    <property type="entry name" value="SUCCINATE DEHYDROGENASE ASSEMBLY FACTOR 1, MITOCHONDRIAL"/>
    <property type="match status" value="1"/>
</dbReference>
<dbReference type="GO" id="GO:0005759">
    <property type="term" value="C:mitochondrial matrix"/>
    <property type="evidence" value="ECO:0007669"/>
    <property type="project" value="UniProtKB-SubCell"/>
</dbReference>
<comment type="similarity">
    <text evidence="4">Belongs to the complex I LYR family. SDHAF1 subfamily.</text>
</comment>
<comment type="caution">
    <text evidence="6">The sequence shown here is derived from an EMBL/GenBank/DDBJ whole genome shotgun (WGS) entry which is preliminary data.</text>
</comment>
<evidence type="ECO:0000313" key="6">
    <source>
        <dbReference type="EMBL" id="OQO09904.1"/>
    </source>
</evidence>
<dbReference type="InParanoid" id="A0A1V8TF53"/>
<dbReference type="InterPro" id="IPR045295">
    <property type="entry name" value="Complex1_LYR_SDHAF1_LYRM8"/>
</dbReference>
<dbReference type="Proteomes" id="UP000192596">
    <property type="component" value="Unassembled WGS sequence"/>
</dbReference>
<evidence type="ECO:0000256" key="2">
    <source>
        <dbReference type="ARBA" id="ARBA00023128"/>
    </source>
</evidence>
<dbReference type="GO" id="GO:0034553">
    <property type="term" value="P:mitochondrial respiratory chain complex II assembly"/>
    <property type="evidence" value="ECO:0007669"/>
    <property type="project" value="InterPro"/>
</dbReference>
<feature type="domain" description="Complex 1 LYR protein" evidence="5">
    <location>
        <begin position="9"/>
        <end position="67"/>
    </location>
</feature>
<evidence type="ECO:0000256" key="3">
    <source>
        <dbReference type="ARBA" id="ARBA00023186"/>
    </source>
</evidence>
<gene>
    <name evidence="6" type="ORF">B0A48_04258</name>
</gene>
<protein>
    <recommendedName>
        <fullName evidence="5">Complex 1 LYR protein domain-containing protein</fullName>
    </recommendedName>
</protein>
<proteinExistence type="inferred from homology"/>
<dbReference type="OrthoDB" id="273010at2759"/>
<keyword evidence="7" id="KW-1185">Reference proteome</keyword>
<accession>A0A1V8TF53</accession>
<reference evidence="7" key="1">
    <citation type="submission" date="2017-03" db="EMBL/GenBank/DDBJ databases">
        <title>Genomes of endolithic fungi from Antarctica.</title>
        <authorList>
            <person name="Coleine C."/>
            <person name="Masonjones S."/>
            <person name="Stajich J.E."/>
        </authorList>
    </citation>
    <scope>NUCLEOTIDE SEQUENCE [LARGE SCALE GENOMIC DNA]</scope>
    <source>
        <strain evidence="7">CCFEE 5527</strain>
    </source>
</reference>
<evidence type="ECO:0000313" key="7">
    <source>
        <dbReference type="Proteomes" id="UP000192596"/>
    </source>
</evidence>
<keyword evidence="3" id="KW-0143">Chaperone</keyword>
<organism evidence="6 7">
    <name type="scientific">Cryoendolithus antarcticus</name>
    <dbReference type="NCBI Taxonomy" id="1507870"/>
    <lineage>
        <taxon>Eukaryota</taxon>
        <taxon>Fungi</taxon>
        <taxon>Dikarya</taxon>
        <taxon>Ascomycota</taxon>
        <taxon>Pezizomycotina</taxon>
        <taxon>Dothideomycetes</taxon>
        <taxon>Dothideomycetidae</taxon>
        <taxon>Cladosporiales</taxon>
        <taxon>Cladosporiaceae</taxon>
        <taxon>Cryoendolithus</taxon>
    </lineage>
</organism>
<dbReference type="STRING" id="1507870.A0A1V8TF53"/>
<dbReference type="EMBL" id="NAJO01000009">
    <property type="protein sequence ID" value="OQO09904.1"/>
    <property type="molecule type" value="Genomic_DNA"/>
</dbReference>
<dbReference type="AlphaFoldDB" id="A0A1V8TF53"/>
<keyword evidence="2" id="KW-0496">Mitochondrion</keyword>
<dbReference type="CDD" id="cd20268">
    <property type="entry name" value="Complex1_LYR_SDHAF1_LYRM8"/>
    <property type="match status" value="1"/>
</dbReference>
<dbReference type="InterPro" id="IPR008011">
    <property type="entry name" value="Complex1_LYR_dom"/>
</dbReference>
<name>A0A1V8TF53_9PEZI</name>